<sequence>MDNKFDIKSTTIEKGLEIAKDFVDKLIMPSIEETGLLVKDHITMWRFKNQVKMLNKAKDYCEKHNIKSKKKL</sequence>
<organism evidence="1 2">
    <name type="scientific">Chryseobacterium sediminis</name>
    <dbReference type="NCBI Taxonomy" id="1679494"/>
    <lineage>
        <taxon>Bacteria</taxon>
        <taxon>Pseudomonadati</taxon>
        <taxon>Bacteroidota</taxon>
        <taxon>Flavobacteriia</taxon>
        <taxon>Flavobacteriales</taxon>
        <taxon>Weeksellaceae</taxon>
        <taxon>Chryseobacterium group</taxon>
        <taxon>Chryseobacterium</taxon>
    </lineage>
</organism>
<proteinExistence type="predicted"/>
<comment type="caution">
    <text evidence="1">The sequence shown here is derived from an EMBL/GenBank/DDBJ whole genome shotgun (WGS) entry which is preliminary data.</text>
</comment>
<dbReference type="OrthoDB" id="7063390at2"/>
<reference evidence="1 2" key="1">
    <citation type="journal article" date="2015" name="Int. J. Syst. Evol. Microbiol.">
        <title>Chryseobacterium sediminis sp. nov., isolated from a river sediment.</title>
        <authorList>
            <person name="Kampfer P."/>
            <person name="Busse H.J."/>
            <person name="McInroy J.A."/>
            <person name="Glaeser S.P."/>
        </authorList>
    </citation>
    <scope>NUCLEOTIDE SEQUENCE [LARGE SCALE GENOMIC DNA]</scope>
    <source>
        <strain evidence="1 2">IMT-174</strain>
    </source>
</reference>
<gene>
    <name evidence="1" type="ORF">FW780_21375</name>
</gene>
<protein>
    <submittedName>
        <fullName evidence="1">Uncharacterized protein</fullName>
    </submittedName>
</protein>
<name>A0A5B2TMD2_9FLAO</name>
<accession>A0A5B2TMD2</accession>
<dbReference type="RefSeq" id="WP_149835615.1">
    <property type="nucleotide sequence ID" value="NZ_VUNZ01000006.1"/>
</dbReference>
<dbReference type="Proteomes" id="UP000323082">
    <property type="component" value="Unassembled WGS sequence"/>
</dbReference>
<evidence type="ECO:0000313" key="1">
    <source>
        <dbReference type="EMBL" id="KAA2215671.1"/>
    </source>
</evidence>
<dbReference type="EMBL" id="VUNZ01000006">
    <property type="protein sequence ID" value="KAA2215671.1"/>
    <property type="molecule type" value="Genomic_DNA"/>
</dbReference>
<evidence type="ECO:0000313" key="2">
    <source>
        <dbReference type="Proteomes" id="UP000323082"/>
    </source>
</evidence>
<dbReference type="AlphaFoldDB" id="A0A5B2TMD2"/>